<dbReference type="AlphaFoldDB" id="A0A1I6TKJ1"/>
<organism evidence="2 3">
    <name type="scientific">Streptomyces harbinensis</name>
    <dbReference type="NCBI Taxonomy" id="1176198"/>
    <lineage>
        <taxon>Bacteria</taxon>
        <taxon>Bacillati</taxon>
        <taxon>Actinomycetota</taxon>
        <taxon>Actinomycetes</taxon>
        <taxon>Kitasatosporales</taxon>
        <taxon>Streptomycetaceae</taxon>
        <taxon>Streptomyces</taxon>
    </lineage>
</organism>
<dbReference type="Proteomes" id="UP000198873">
    <property type="component" value="Unassembled WGS sequence"/>
</dbReference>
<evidence type="ECO:0000313" key="3">
    <source>
        <dbReference type="Proteomes" id="UP000198873"/>
    </source>
</evidence>
<protein>
    <submittedName>
        <fullName evidence="2">Uncharacterized protein</fullName>
    </submittedName>
</protein>
<dbReference type="EMBL" id="FPAB01000004">
    <property type="protein sequence ID" value="SFS89658.1"/>
    <property type="molecule type" value="Genomic_DNA"/>
</dbReference>
<dbReference type="RefSeq" id="WP_019436114.1">
    <property type="nucleotide sequence ID" value="NZ_CP054938.1"/>
</dbReference>
<keyword evidence="3" id="KW-1185">Reference proteome</keyword>
<accession>A0A1I6TKJ1</accession>
<evidence type="ECO:0000313" key="2">
    <source>
        <dbReference type="EMBL" id="SFS89658.1"/>
    </source>
</evidence>
<sequence length="67" mass="7402">MDSSLHSAAVSVPGSTTTAVASGSGFDLRHPWRSAGADLDAAYWEAVRLHRAGRTRWFRFRRSADIR</sequence>
<reference evidence="3" key="1">
    <citation type="submission" date="2016-10" db="EMBL/GenBank/DDBJ databases">
        <authorList>
            <person name="Varghese N."/>
            <person name="Submissions S."/>
        </authorList>
    </citation>
    <scope>NUCLEOTIDE SEQUENCE [LARGE SCALE GENOMIC DNA]</scope>
    <source>
        <strain evidence="3">CGMCC 4.7047</strain>
    </source>
</reference>
<evidence type="ECO:0000256" key="1">
    <source>
        <dbReference type="SAM" id="MobiDB-lite"/>
    </source>
</evidence>
<proteinExistence type="predicted"/>
<feature type="region of interest" description="Disordered" evidence="1">
    <location>
        <begin position="1"/>
        <end position="29"/>
    </location>
</feature>
<dbReference type="STRING" id="1176198.SAMN05444716_104724"/>
<gene>
    <name evidence="2" type="ORF">SAMN05444716_104724</name>
</gene>
<name>A0A1I6TKJ1_9ACTN</name>